<proteinExistence type="predicted"/>
<organism evidence="1 2">
    <name type="scientific">Pisolithus tinctorius Marx 270</name>
    <dbReference type="NCBI Taxonomy" id="870435"/>
    <lineage>
        <taxon>Eukaryota</taxon>
        <taxon>Fungi</taxon>
        <taxon>Dikarya</taxon>
        <taxon>Basidiomycota</taxon>
        <taxon>Agaricomycotina</taxon>
        <taxon>Agaricomycetes</taxon>
        <taxon>Agaricomycetidae</taxon>
        <taxon>Boletales</taxon>
        <taxon>Sclerodermatineae</taxon>
        <taxon>Pisolithaceae</taxon>
        <taxon>Pisolithus</taxon>
    </lineage>
</organism>
<dbReference type="InParanoid" id="A0A0C3KXE2"/>
<gene>
    <name evidence="1" type="ORF">M404DRAFT_18421</name>
</gene>
<dbReference type="Proteomes" id="UP000054217">
    <property type="component" value="Unassembled WGS sequence"/>
</dbReference>
<dbReference type="AlphaFoldDB" id="A0A0C3KXE2"/>
<sequence>MYSRPAVISVSLLPSKSPPSEPPRQVINRIQLVCTSVGISDKDASATDATKITRVDWPVPSSFHLVERTAGDWLGVTLDGLMNHLTADPRGLGCFYVLRGFPPPPPSTHSHSPGHWLIFDAWACGLMGVPLTQ</sequence>
<protein>
    <submittedName>
        <fullName evidence="1">Uncharacterized protein</fullName>
    </submittedName>
</protein>
<keyword evidence="2" id="KW-1185">Reference proteome</keyword>
<evidence type="ECO:0000313" key="2">
    <source>
        <dbReference type="Proteomes" id="UP000054217"/>
    </source>
</evidence>
<name>A0A0C3KXE2_PISTI</name>
<dbReference type="HOGENOM" id="CLU_1907528_0_0_1"/>
<accession>A0A0C3KXE2</accession>
<reference evidence="1 2" key="1">
    <citation type="submission" date="2014-04" db="EMBL/GenBank/DDBJ databases">
        <authorList>
            <consortium name="DOE Joint Genome Institute"/>
            <person name="Kuo A."/>
            <person name="Kohler A."/>
            <person name="Costa M.D."/>
            <person name="Nagy L.G."/>
            <person name="Floudas D."/>
            <person name="Copeland A."/>
            <person name="Barry K.W."/>
            <person name="Cichocki N."/>
            <person name="Veneault-Fourrey C."/>
            <person name="LaButti K."/>
            <person name="Lindquist E.A."/>
            <person name="Lipzen A."/>
            <person name="Lundell T."/>
            <person name="Morin E."/>
            <person name="Murat C."/>
            <person name="Sun H."/>
            <person name="Tunlid A."/>
            <person name="Henrissat B."/>
            <person name="Grigoriev I.V."/>
            <person name="Hibbett D.S."/>
            <person name="Martin F."/>
            <person name="Nordberg H.P."/>
            <person name="Cantor M.N."/>
            <person name="Hua S.X."/>
        </authorList>
    </citation>
    <scope>NUCLEOTIDE SEQUENCE [LARGE SCALE GENOMIC DNA]</scope>
    <source>
        <strain evidence="1 2">Marx 270</strain>
    </source>
</reference>
<evidence type="ECO:0000313" key="1">
    <source>
        <dbReference type="EMBL" id="KIO14202.1"/>
    </source>
</evidence>
<dbReference type="EMBL" id="KN831945">
    <property type="protein sequence ID" value="KIO14202.1"/>
    <property type="molecule type" value="Genomic_DNA"/>
</dbReference>
<reference evidence="2" key="2">
    <citation type="submission" date="2015-01" db="EMBL/GenBank/DDBJ databases">
        <title>Evolutionary Origins and Diversification of the Mycorrhizal Mutualists.</title>
        <authorList>
            <consortium name="DOE Joint Genome Institute"/>
            <consortium name="Mycorrhizal Genomics Consortium"/>
            <person name="Kohler A."/>
            <person name="Kuo A."/>
            <person name="Nagy L.G."/>
            <person name="Floudas D."/>
            <person name="Copeland A."/>
            <person name="Barry K.W."/>
            <person name="Cichocki N."/>
            <person name="Veneault-Fourrey C."/>
            <person name="LaButti K."/>
            <person name="Lindquist E.A."/>
            <person name="Lipzen A."/>
            <person name="Lundell T."/>
            <person name="Morin E."/>
            <person name="Murat C."/>
            <person name="Riley R."/>
            <person name="Ohm R."/>
            <person name="Sun H."/>
            <person name="Tunlid A."/>
            <person name="Henrissat B."/>
            <person name="Grigoriev I.V."/>
            <person name="Hibbett D.S."/>
            <person name="Martin F."/>
        </authorList>
    </citation>
    <scope>NUCLEOTIDE SEQUENCE [LARGE SCALE GENOMIC DNA]</scope>
    <source>
        <strain evidence="2">Marx 270</strain>
    </source>
</reference>